<dbReference type="EMBL" id="FTOO01000004">
    <property type="protein sequence ID" value="SIS78157.1"/>
    <property type="molecule type" value="Genomic_DNA"/>
</dbReference>
<dbReference type="Proteomes" id="UP000186156">
    <property type="component" value="Unassembled WGS sequence"/>
</dbReference>
<dbReference type="InterPro" id="IPR014931">
    <property type="entry name" value="DUF1805"/>
</dbReference>
<gene>
    <name evidence="1" type="ORF">SAMN05421799_10432</name>
</gene>
<dbReference type="SUPFAM" id="SSF102891">
    <property type="entry name" value="Hypothetical protein Ta1206"/>
    <property type="match status" value="1"/>
</dbReference>
<dbReference type="OrthoDB" id="2641826at2"/>
<dbReference type="InterPro" id="IPR036493">
    <property type="entry name" value="YunC_sf"/>
</dbReference>
<reference evidence="2" key="1">
    <citation type="submission" date="2017-01" db="EMBL/GenBank/DDBJ databases">
        <authorList>
            <person name="Varghese N."/>
            <person name="Submissions S."/>
        </authorList>
    </citation>
    <scope>NUCLEOTIDE SEQUENCE [LARGE SCALE GENOMIC DNA]</scope>
    <source>
        <strain evidence="2">DSM 16176</strain>
    </source>
</reference>
<evidence type="ECO:0000313" key="2">
    <source>
        <dbReference type="Proteomes" id="UP000186156"/>
    </source>
</evidence>
<dbReference type="Gene3D" id="3.30.1980.10">
    <property type="entry name" value="Hypothetical protein YunC"/>
    <property type="match status" value="1"/>
</dbReference>
<keyword evidence="2" id="KW-1185">Reference proteome</keyword>
<sequence>MVRVEPIWVEGYPFTFVQVDLPKTTLLVVTNAVGYAMCGALDVHLLRTKLAERNVIAMRATGVRTLEQLLEARVESQTQAAEALGIREGMPMREALARLGHAAQNG</sequence>
<dbReference type="AlphaFoldDB" id="A0A1N7LWG4"/>
<dbReference type="Pfam" id="PF08827">
    <property type="entry name" value="DUF1805"/>
    <property type="match status" value="1"/>
</dbReference>
<dbReference type="STRING" id="252246.SAMN05421799_10432"/>
<dbReference type="RefSeq" id="WP_076346061.1">
    <property type="nucleotide sequence ID" value="NZ_FTOO01000004.1"/>
</dbReference>
<accession>A0A1N7LWG4</accession>
<protein>
    <submittedName>
        <fullName evidence="1">Uncharacterized protein YunC, DUF1805 family</fullName>
    </submittedName>
</protein>
<evidence type="ECO:0000313" key="1">
    <source>
        <dbReference type="EMBL" id="SIS78157.1"/>
    </source>
</evidence>
<proteinExistence type="predicted"/>
<organism evidence="1 2">
    <name type="scientific">Alicyclobacillus vulcanalis</name>
    <dbReference type="NCBI Taxonomy" id="252246"/>
    <lineage>
        <taxon>Bacteria</taxon>
        <taxon>Bacillati</taxon>
        <taxon>Bacillota</taxon>
        <taxon>Bacilli</taxon>
        <taxon>Bacillales</taxon>
        <taxon>Alicyclobacillaceae</taxon>
        <taxon>Alicyclobacillus</taxon>
    </lineage>
</organism>
<name>A0A1N7LWG4_9BACL</name>